<dbReference type="PROSITE" id="PS50801">
    <property type="entry name" value="STAS"/>
    <property type="match status" value="1"/>
</dbReference>
<dbReference type="SUPFAM" id="SSF52091">
    <property type="entry name" value="SpoIIaa-like"/>
    <property type="match status" value="1"/>
</dbReference>
<feature type="domain" description="STAS" evidence="1">
    <location>
        <begin position="5"/>
        <end position="114"/>
    </location>
</feature>
<reference evidence="2 3" key="1">
    <citation type="submission" date="2017-09" db="EMBL/GenBank/DDBJ databases">
        <title>Depth-based differentiation of microbial function through sediment-hosted aquifers and enrichment of novel symbionts in the deep terrestrial subsurface.</title>
        <authorList>
            <person name="Probst A.J."/>
            <person name="Ladd B."/>
            <person name="Jarett J.K."/>
            <person name="Geller-Mcgrath D.E."/>
            <person name="Sieber C.M."/>
            <person name="Emerson J.B."/>
            <person name="Anantharaman K."/>
            <person name="Thomas B.C."/>
            <person name="Malmstrom R."/>
            <person name="Stieglmeier M."/>
            <person name="Klingl A."/>
            <person name="Woyke T."/>
            <person name="Ryan C.M."/>
            <person name="Banfield J.F."/>
        </authorList>
    </citation>
    <scope>NUCLEOTIDE SEQUENCE [LARGE SCALE GENOMIC DNA]</scope>
    <source>
        <strain evidence="2">CG17_big_fil_post_rev_8_21_14_2_50_48_46</strain>
    </source>
</reference>
<name>A0A2M7FY30_9BACT</name>
<dbReference type="AlphaFoldDB" id="A0A2M7FY30"/>
<evidence type="ECO:0000259" key="1">
    <source>
        <dbReference type="PROSITE" id="PS50801"/>
    </source>
</evidence>
<organism evidence="2 3">
    <name type="scientific">bacterium (Candidatus Blackallbacteria) CG17_big_fil_post_rev_8_21_14_2_50_48_46</name>
    <dbReference type="NCBI Taxonomy" id="2014261"/>
    <lineage>
        <taxon>Bacteria</taxon>
        <taxon>Candidatus Blackallbacteria</taxon>
    </lineage>
</organism>
<proteinExistence type="predicted"/>
<dbReference type="PANTHER" id="PTHR33495">
    <property type="entry name" value="ANTI-SIGMA FACTOR ANTAGONIST TM_1081-RELATED-RELATED"/>
    <property type="match status" value="1"/>
</dbReference>
<evidence type="ECO:0000313" key="2">
    <source>
        <dbReference type="EMBL" id="PIW13903.1"/>
    </source>
</evidence>
<dbReference type="InterPro" id="IPR002645">
    <property type="entry name" value="STAS_dom"/>
</dbReference>
<accession>A0A2M7FY30</accession>
<dbReference type="PANTHER" id="PTHR33495:SF6">
    <property type="entry name" value="ANTI-SIGMA FACTOR ANTAGONIST"/>
    <property type="match status" value="1"/>
</dbReference>
<dbReference type="EMBL" id="PFFQ01000066">
    <property type="protein sequence ID" value="PIW13903.1"/>
    <property type="molecule type" value="Genomic_DNA"/>
</dbReference>
<gene>
    <name evidence="2" type="ORF">COW36_24875</name>
</gene>
<dbReference type="Gene3D" id="3.30.750.24">
    <property type="entry name" value="STAS domain"/>
    <property type="match status" value="1"/>
</dbReference>
<sequence>MSDTFQLIVEERDTYAILRTEGYVNNLGGEKIGEAADALIEKGIKRLILNFEKSNVVNSIGISILIEVIEKIVDVDGRICFCFLTKTIAKTFNIMGLTQYAEIYDTEDEAMAAL</sequence>
<evidence type="ECO:0000313" key="3">
    <source>
        <dbReference type="Proteomes" id="UP000231019"/>
    </source>
</evidence>
<protein>
    <submittedName>
        <fullName evidence="2">Anti-anti-sigma factor</fullName>
    </submittedName>
</protein>
<dbReference type="InterPro" id="IPR036513">
    <property type="entry name" value="STAS_dom_sf"/>
</dbReference>
<dbReference type="Pfam" id="PF01740">
    <property type="entry name" value="STAS"/>
    <property type="match status" value="1"/>
</dbReference>
<dbReference type="CDD" id="cd07043">
    <property type="entry name" value="STAS_anti-anti-sigma_factors"/>
    <property type="match status" value="1"/>
</dbReference>
<dbReference type="GO" id="GO:0043856">
    <property type="term" value="F:anti-sigma factor antagonist activity"/>
    <property type="evidence" value="ECO:0007669"/>
    <property type="project" value="TreeGrafter"/>
</dbReference>
<dbReference type="Proteomes" id="UP000231019">
    <property type="component" value="Unassembled WGS sequence"/>
</dbReference>
<comment type="caution">
    <text evidence="2">The sequence shown here is derived from an EMBL/GenBank/DDBJ whole genome shotgun (WGS) entry which is preliminary data.</text>
</comment>